<sequence length="254" mass="26481">MTRIGVDSSSDDTGFLDGGGFEHASGLQTVADRHGVGLDAVRHLLRALERGHGRMAQFDHPDLGGMGQWTEGGMTMVGRLFDEELRARVASLCAELAATLPAEGFASTSLGGRPLGAGEWWPGGLGRPSATGSQDGMRYAYFPESRRLAVDEGAGVIVYDTGDQDISGVSQSNGLLRFSGSAGPVSLDRLSRIGAEASAPPPAPEPVRAPQGASGQAGADDILATIERLADLHARGVLTSDEFQSKKAELLARL</sequence>
<dbReference type="RefSeq" id="WP_238246979.1">
    <property type="nucleotide sequence ID" value="NZ_BPQX01000001.1"/>
</dbReference>
<reference evidence="3 4" key="1">
    <citation type="submission" date="2023-07" db="EMBL/GenBank/DDBJ databases">
        <title>Genomic Encyclopedia of Type Strains, Phase IV (KMG-IV): sequencing the most valuable type-strain genomes for metagenomic binning, comparative biology and taxonomic classification.</title>
        <authorList>
            <person name="Goeker M."/>
        </authorList>
    </citation>
    <scope>NUCLEOTIDE SEQUENCE [LARGE SCALE GENOMIC DNA]</scope>
    <source>
        <strain evidence="3 4">DSM 19562</strain>
    </source>
</reference>
<accession>A0ABU0HFY9</accession>
<evidence type="ECO:0000313" key="4">
    <source>
        <dbReference type="Proteomes" id="UP001236369"/>
    </source>
</evidence>
<name>A0ABU0HFY9_9HYPH</name>
<gene>
    <name evidence="3" type="ORF">QO016_000706</name>
</gene>
<organism evidence="3 4">
    <name type="scientific">Methylobacterium persicinum</name>
    <dbReference type="NCBI Taxonomy" id="374426"/>
    <lineage>
        <taxon>Bacteria</taxon>
        <taxon>Pseudomonadati</taxon>
        <taxon>Pseudomonadota</taxon>
        <taxon>Alphaproteobacteria</taxon>
        <taxon>Hyphomicrobiales</taxon>
        <taxon>Methylobacteriaceae</taxon>
        <taxon>Methylobacterium</taxon>
    </lineage>
</organism>
<evidence type="ECO:0000256" key="1">
    <source>
        <dbReference type="SAM" id="MobiDB-lite"/>
    </source>
</evidence>
<comment type="caution">
    <text evidence="3">The sequence shown here is derived from an EMBL/GenBank/DDBJ whole genome shotgun (WGS) entry which is preliminary data.</text>
</comment>
<dbReference type="Pfam" id="PF09851">
    <property type="entry name" value="SHOCT"/>
    <property type="match status" value="1"/>
</dbReference>
<dbReference type="EMBL" id="JAUSVV010000001">
    <property type="protein sequence ID" value="MDQ0441229.1"/>
    <property type="molecule type" value="Genomic_DNA"/>
</dbReference>
<evidence type="ECO:0000313" key="3">
    <source>
        <dbReference type="EMBL" id="MDQ0441229.1"/>
    </source>
</evidence>
<proteinExistence type="predicted"/>
<feature type="region of interest" description="Disordered" evidence="1">
    <location>
        <begin position="195"/>
        <end position="220"/>
    </location>
</feature>
<feature type="domain" description="SHOCT" evidence="2">
    <location>
        <begin position="225"/>
        <end position="251"/>
    </location>
</feature>
<dbReference type="InterPro" id="IPR018649">
    <property type="entry name" value="SHOCT"/>
</dbReference>
<dbReference type="Proteomes" id="UP001236369">
    <property type="component" value="Unassembled WGS sequence"/>
</dbReference>
<protein>
    <recommendedName>
        <fullName evidence="2">SHOCT domain-containing protein</fullName>
    </recommendedName>
</protein>
<evidence type="ECO:0000259" key="2">
    <source>
        <dbReference type="Pfam" id="PF09851"/>
    </source>
</evidence>
<keyword evidence="4" id="KW-1185">Reference proteome</keyword>